<dbReference type="GO" id="GO:0004055">
    <property type="term" value="F:argininosuccinate synthase activity"/>
    <property type="evidence" value="ECO:0000318"/>
    <property type="project" value="GO_Central"/>
</dbReference>
<evidence type="ECO:0000313" key="16">
    <source>
        <dbReference type="EMBL" id="ESN99608.1"/>
    </source>
</evidence>
<dbReference type="HAMAP" id="MF_00005">
    <property type="entry name" value="Arg_succ_synth_type1"/>
    <property type="match status" value="1"/>
</dbReference>
<dbReference type="PANTHER" id="PTHR11587">
    <property type="entry name" value="ARGININOSUCCINATE SYNTHASE"/>
    <property type="match status" value="1"/>
</dbReference>
<dbReference type="InterPro" id="IPR018223">
    <property type="entry name" value="Arginosuc_synth_CS"/>
</dbReference>
<evidence type="ECO:0000256" key="6">
    <source>
        <dbReference type="ARBA" id="ARBA00022436"/>
    </source>
</evidence>
<dbReference type="InParanoid" id="T1EFV0"/>
<dbReference type="GO" id="GO:0000050">
    <property type="term" value="P:urea cycle"/>
    <property type="evidence" value="ECO:0000318"/>
    <property type="project" value="GO_Central"/>
</dbReference>
<keyword evidence="7" id="KW-0055">Arginine biosynthesis</keyword>
<evidence type="ECO:0000313" key="17">
    <source>
        <dbReference type="EnsemblMetazoa" id="HelroP113689"/>
    </source>
</evidence>
<keyword evidence="6" id="KW-0835">Urea cycle</keyword>
<dbReference type="GeneID" id="20195452"/>
<evidence type="ECO:0000256" key="2">
    <source>
        <dbReference type="ARBA" id="ARBA00005154"/>
    </source>
</evidence>
<keyword evidence="10" id="KW-0547">Nucleotide-binding</keyword>
<evidence type="ECO:0000256" key="13">
    <source>
        <dbReference type="ARBA" id="ARBA00049077"/>
    </source>
</evidence>
<keyword evidence="8" id="KW-0436">Ligase</keyword>
<keyword evidence="9" id="KW-0028">Amino-acid biosynthesis</keyword>
<dbReference type="EnsemblMetazoa" id="HelroT113689">
    <property type="protein sequence ID" value="HelroP113689"/>
    <property type="gene ID" value="HelroG113689"/>
</dbReference>
<comment type="pathway">
    <text evidence="1">Amino-acid biosynthesis; L-arginine biosynthesis; L-arginine from L-ornithine and carbamoyl phosphate: step 2/3.</text>
</comment>
<evidence type="ECO:0000256" key="10">
    <source>
        <dbReference type="ARBA" id="ARBA00022741"/>
    </source>
</evidence>
<dbReference type="GO" id="GO:0000053">
    <property type="term" value="P:argininosuccinate metabolic process"/>
    <property type="evidence" value="ECO:0000318"/>
    <property type="project" value="GO_Central"/>
</dbReference>
<name>T1EFV0_HELRO</name>
<evidence type="ECO:0000256" key="1">
    <source>
        <dbReference type="ARBA" id="ARBA00004967"/>
    </source>
</evidence>
<evidence type="ECO:0000256" key="8">
    <source>
        <dbReference type="ARBA" id="ARBA00022598"/>
    </source>
</evidence>
<dbReference type="OMA" id="WRWTVSP"/>
<dbReference type="InterPro" id="IPR001518">
    <property type="entry name" value="Arginosuc_synth"/>
</dbReference>
<dbReference type="AlphaFoldDB" id="T1EFV0"/>
<dbReference type="InterPro" id="IPR023434">
    <property type="entry name" value="Arginosuc_synth_type_1_subfam"/>
</dbReference>
<dbReference type="Proteomes" id="UP000015101">
    <property type="component" value="Unassembled WGS sequence"/>
</dbReference>
<protein>
    <recommendedName>
        <fullName evidence="5">Argininosuccinate synthase</fullName>
        <ecNumber evidence="4">6.3.4.5</ecNumber>
    </recommendedName>
    <alternativeName>
        <fullName evidence="12">Citrulline--aspartate ligase</fullName>
    </alternativeName>
</protein>
<keyword evidence="11" id="KW-0067">ATP-binding</keyword>
<reference evidence="17" key="3">
    <citation type="submission" date="2015-06" db="UniProtKB">
        <authorList>
            <consortium name="EnsemblMetazoa"/>
        </authorList>
    </citation>
    <scope>IDENTIFICATION</scope>
</reference>
<organism evidence="17 18">
    <name type="scientific">Helobdella robusta</name>
    <name type="common">Californian leech</name>
    <dbReference type="NCBI Taxonomy" id="6412"/>
    <lineage>
        <taxon>Eukaryota</taxon>
        <taxon>Metazoa</taxon>
        <taxon>Spiralia</taxon>
        <taxon>Lophotrochozoa</taxon>
        <taxon>Annelida</taxon>
        <taxon>Clitellata</taxon>
        <taxon>Hirudinea</taxon>
        <taxon>Rhynchobdellida</taxon>
        <taxon>Glossiphoniidae</taxon>
        <taxon>Helobdella</taxon>
    </lineage>
</organism>
<dbReference type="FunFam" id="3.40.50.620:FF:000019">
    <property type="entry name" value="Argininosuccinate synthase"/>
    <property type="match status" value="1"/>
</dbReference>
<evidence type="ECO:0000259" key="15">
    <source>
        <dbReference type="Pfam" id="PF20979"/>
    </source>
</evidence>
<dbReference type="EMBL" id="KB097106">
    <property type="protein sequence ID" value="ESN99608.1"/>
    <property type="molecule type" value="Genomic_DNA"/>
</dbReference>
<evidence type="ECO:0000256" key="5">
    <source>
        <dbReference type="ARBA" id="ARBA00014810"/>
    </source>
</evidence>
<dbReference type="eggNOG" id="KOG1706">
    <property type="taxonomic scope" value="Eukaryota"/>
</dbReference>
<dbReference type="CTD" id="20195452"/>
<dbReference type="EMBL" id="AMQM01005837">
    <property type="status" value="NOT_ANNOTATED_CDS"/>
    <property type="molecule type" value="Genomic_DNA"/>
</dbReference>
<dbReference type="RefSeq" id="XP_009022366.1">
    <property type="nucleotide sequence ID" value="XM_009024118.1"/>
</dbReference>
<dbReference type="HOGENOM" id="CLU_032784_4_2_1"/>
<dbReference type="UniPathway" id="UPA00068">
    <property type="reaction ID" value="UER00113"/>
</dbReference>
<dbReference type="EC" id="6.3.4.5" evidence="4"/>
<comment type="pathway">
    <text evidence="2">Nitrogen metabolism; urea cycle; (N(omega)-L-arginino)succinate from L-aspartate and L-citrulline: step 1/1.</text>
</comment>
<dbReference type="Gene3D" id="3.40.50.620">
    <property type="entry name" value="HUPs"/>
    <property type="match status" value="1"/>
</dbReference>
<dbReference type="GO" id="GO:0005524">
    <property type="term" value="F:ATP binding"/>
    <property type="evidence" value="ECO:0007669"/>
    <property type="project" value="UniProtKB-KW"/>
</dbReference>
<feature type="domain" description="Arginosuccinate synthase-like N-terminal" evidence="14">
    <location>
        <begin position="31"/>
        <end position="194"/>
    </location>
</feature>
<dbReference type="InterPro" id="IPR024074">
    <property type="entry name" value="AS_cat/multimer_dom_body"/>
</dbReference>
<dbReference type="InterPro" id="IPR048267">
    <property type="entry name" value="Arginosuc_syn_N"/>
</dbReference>
<dbReference type="OrthoDB" id="1688907at2759"/>
<dbReference type="NCBIfam" id="NF001770">
    <property type="entry name" value="PRK00509.1"/>
    <property type="match status" value="1"/>
</dbReference>
<evidence type="ECO:0000256" key="11">
    <source>
        <dbReference type="ARBA" id="ARBA00022840"/>
    </source>
</evidence>
<evidence type="ECO:0000313" key="18">
    <source>
        <dbReference type="Proteomes" id="UP000015101"/>
    </source>
</evidence>
<evidence type="ECO:0000256" key="7">
    <source>
        <dbReference type="ARBA" id="ARBA00022571"/>
    </source>
</evidence>
<comment type="subunit">
    <text evidence="3">Homotetramer.</text>
</comment>
<reference evidence="18" key="1">
    <citation type="submission" date="2012-12" db="EMBL/GenBank/DDBJ databases">
        <authorList>
            <person name="Hellsten U."/>
            <person name="Grimwood J."/>
            <person name="Chapman J.A."/>
            <person name="Shapiro H."/>
            <person name="Aerts A."/>
            <person name="Otillar R.P."/>
            <person name="Terry A.Y."/>
            <person name="Boore J.L."/>
            <person name="Simakov O."/>
            <person name="Marletaz F."/>
            <person name="Cho S.-J."/>
            <person name="Edsinger-Gonzales E."/>
            <person name="Havlak P."/>
            <person name="Kuo D.-H."/>
            <person name="Larsson T."/>
            <person name="Lv J."/>
            <person name="Arendt D."/>
            <person name="Savage R."/>
            <person name="Osoegawa K."/>
            <person name="de Jong P."/>
            <person name="Lindberg D.R."/>
            <person name="Seaver E.C."/>
            <person name="Weisblat D.A."/>
            <person name="Putnam N.H."/>
            <person name="Grigoriev I.V."/>
            <person name="Rokhsar D.S."/>
        </authorList>
    </citation>
    <scope>NUCLEOTIDE SEQUENCE</scope>
</reference>
<dbReference type="PANTHER" id="PTHR11587:SF2">
    <property type="entry name" value="ARGININOSUCCINATE SYNTHASE"/>
    <property type="match status" value="1"/>
</dbReference>
<dbReference type="STRING" id="6412.T1EFV0"/>
<evidence type="ECO:0000259" key="14">
    <source>
        <dbReference type="Pfam" id="PF00764"/>
    </source>
</evidence>
<keyword evidence="18" id="KW-1185">Reference proteome</keyword>
<evidence type="ECO:0000256" key="9">
    <source>
        <dbReference type="ARBA" id="ARBA00022605"/>
    </source>
</evidence>
<comment type="catalytic activity">
    <reaction evidence="13">
        <text>L-citrulline + L-aspartate + ATP = 2-(N(omega)-L-arginino)succinate + AMP + diphosphate + H(+)</text>
        <dbReference type="Rhea" id="RHEA:10932"/>
        <dbReference type="ChEBI" id="CHEBI:15378"/>
        <dbReference type="ChEBI" id="CHEBI:29991"/>
        <dbReference type="ChEBI" id="CHEBI:30616"/>
        <dbReference type="ChEBI" id="CHEBI:33019"/>
        <dbReference type="ChEBI" id="CHEBI:57472"/>
        <dbReference type="ChEBI" id="CHEBI:57743"/>
        <dbReference type="ChEBI" id="CHEBI:456215"/>
        <dbReference type="EC" id="6.3.4.5"/>
    </reaction>
</comment>
<dbReference type="GO" id="GO:0005737">
    <property type="term" value="C:cytoplasm"/>
    <property type="evidence" value="ECO:0000318"/>
    <property type="project" value="GO_Central"/>
</dbReference>
<dbReference type="NCBIfam" id="TIGR00032">
    <property type="entry name" value="argG"/>
    <property type="match status" value="1"/>
</dbReference>
<sequence length="438" mass="49364">MNNNKTNNTNNNTNDSSNIKNTGCAGGKDVVVLAYSGGLDTSCILVWLIEQGYDVIAYVANIGQKDSFEELKFKALKLGAKKVIIDDVREKFLEDYVWYSIQSGALYEDRYHMGTSLARPCIAKGLLDAADVEGASHISHGATGKGNDQVRFELSAYSLKPDIKVIAPWRIEEFLERFNGRTDLFEYARQHSIPLPVTPKSPWSIDANLFHVSYEGGILEDPEVESPSDIFLLTKHPSAAPDQPCRLEITFLKGVPVKVKNVSTSEERESSLKLYEYINEMAMAHGVGRIDIVENRYIGMKSRGIYETPAGTVLYQAHLDLELLTLDREVRKIKRHLAAMFAEQVYQGYWHSPEAEYVRSCIRKSQDDVTGQVTVDLYKGQVYIIKRHSSRTLYNKELVSMDAKGDYDPQDAGGFIKIQALRLKEYRRQHSTTSATNK</sequence>
<dbReference type="InterPro" id="IPR014729">
    <property type="entry name" value="Rossmann-like_a/b/a_fold"/>
</dbReference>
<dbReference type="Gene3D" id="3.90.1260.10">
    <property type="entry name" value="Argininosuccinate synthetase, chain A, domain 2"/>
    <property type="match status" value="1"/>
</dbReference>
<dbReference type="CDD" id="cd01999">
    <property type="entry name" value="ASS"/>
    <property type="match status" value="1"/>
</dbReference>
<dbReference type="KEGG" id="hro:HELRODRAFT_113689"/>
<dbReference type="InterPro" id="IPR048268">
    <property type="entry name" value="Arginosuc_syn_C"/>
</dbReference>
<dbReference type="UniPathway" id="UPA00158">
    <property type="reaction ID" value="UER00272"/>
</dbReference>
<evidence type="ECO:0000256" key="4">
    <source>
        <dbReference type="ARBA" id="ARBA00012286"/>
    </source>
</evidence>
<proteinExistence type="inferred from homology"/>
<dbReference type="PROSITE" id="PS00565">
    <property type="entry name" value="ARGININOSUCCIN_SYN_2"/>
    <property type="match status" value="1"/>
</dbReference>
<dbReference type="Gene3D" id="1.20.5.470">
    <property type="entry name" value="Single helix bin"/>
    <property type="match status" value="1"/>
</dbReference>
<gene>
    <name evidence="17" type="primary">20195452</name>
    <name evidence="16" type="ORF">HELRODRAFT_113689</name>
</gene>
<reference evidence="16 18" key="2">
    <citation type="journal article" date="2013" name="Nature">
        <title>Insights into bilaterian evolution from three spiralian genomes.</title>
        <authorList>
            <person name="Simakov O."/>
            <person name="Marletaz F."/>
            <person name="Cho S.J."/>
            <person name="Edsinger-Gonzales E."/>
            <person name="Havlak P."/>
            <person name="Hellsten U."/>
            <person name="Kuo D.H."/>
            <person name="Larsson T."/>
            <person name="Lv J."/>
            <person name="Arendt D."/>
            <person name="Savage R."/>
            <person name="Osoegawa K."/>
            <person name="de Jong P."/>
            <person name="Grimwood J."/>
            <person name="Chapman J.A."/>
            <person name="Shapiro H."/>
            <person name="Aerts A."/>
            <person name="Otillar R.P."/>
            <person name="Terry A.Y."/>
            <person name="Boore J.L."/>
            <person name="Grigoriev I.V."/>
            <person name="Lindberg D.R."/>
            <person name="Seaver E.C."/>
            <person name="Weisblat D.A."/>
            <person name="Putnam N.H."/>
            <person name="Rokhsar D.S."/>
        </authorList>
    </citation>
    <scope>NUCLEOTIDE SEQUENCE</scope>
</reference>
<dbReference type="FunFam" id="3.90.1260.10:FF:000003">
    <property type="entry name" value="Argininosuccinate synthase"/>
    <property type="match status" value="1"/>
</dbReference>
<accession>T1EFV0</accession>
<feature type="domain" description="Arginosuccinate synthase C-terminal" evidence="15">
    <location>
        <begin position="203"/>
        <end position="426"/>
    </location>
</feature>
<dbReference type="GO" id="GO:0006526">
    <property type="term" value="P:L-arginine biosynthetic process"/>
    <property type="evidence" value="ECO:0000318"/>
    <property type="project" value="GO_Central"/>
</dbReference>
<evidence type="ECO:0000256" key="12">
    <source>
        <dbReference type="ARBA" id="ARBA00029916"/>
    </source>
</evidence>
<dbReference type="Pfam" id="PF20979">
    <property type="entry name" value="Arginosuc_syn_C"/>
    <property type="match status" value="1"/>
</dbReference>
<dbReference type="Pfam" id="PF00764">
    <property type="entry name" value="Arginosuc_synth"/>
    <property type="match status" value="1"/>
</dbReference>
<dbReference type="SUPFAM" id="SSF69864">
    <property type="entry name" value="Argininosuccinate synthetase, C-terminal domain"/>
    <property type="match status" value="1"/>
</dbReference>
<dbReference type="FunCoup" id="T1EFV0">
    <property type="interactions" value="563"/>
</dbReference>
<evidence type="ECO:0000256" key="3">
    <source>
        <dbReference type="ARBA" id="ARBA00011881"/>
    </source>
</evidence>
<dbReference type="SUPFAM" id="SSF52402">
    <property type="entry name" value="Adenine nucleotide alpha hydrolases-like"/>
    <property type="match status" value="1"/>
</dbReference>
<dbReference type="PROSITE" id="PS00564">
    <property type="entry name" value="ARGININOSUCCIN_SYN_1"/>
    <property type="match status" value="1"/>
</dbReference>